<comment type="subcellular location">
    <subcellularLocation>
        <location evidence="1 10">Nucleus</location>
    </subcellularLocation>
</comment>
<comment type="similarity">
    <text evidence="2 10">Belongs to the Mediator complex subunit 7 family.</text>
</comment>
<evidence type="ECO:0000256" key="1">
    <source>
        <dbReference type="ARBA" id="ARBA00004123"/>
    </source>
</evidence>
<dbReference type="EMBL" id="JAUEPN010000010">
    <property type="protein sequence ID" value="KAK3291231.1"/>
    <property type="molecule type" value="Genomic_DNA"/>
</dbReference>
<reference evidence="11" key="1">
    <citation type="journal article" date="2023" name="Mol. Phylogenet. Evol.">
        <title>Genome-scale phylogeny and comparative genomics of the fungal order Sordariales.</title>
        <authorList>
            <person name="Hensen N."/>
            <person name="Bonometti L."/>
            <person name="Westerberg I."/>
            <person name="Brannstrom I.O."/>
            <person name="Guillou S."/>
            <person name="Cros-Aarteil S."/>
            <person name="Calhoun S."/>
            <person name="Haridas S."/>
            <person name="Kuo A."/>
            <person name="Mondo S."/>
            <person name="Pangilinan J."/>
            <person name="Riley R."/>
            <person name="LaButti K."/>
            <person name="Andreopoulos B."/>
            <person name="Lipzen A."/>
            <person name="Chen C."/>
            <person name="Yan M."/>
            <person name="Daum C."/>
            <person name="Ng V."/>
            <person name="Clum A."/>
            <person name="Steindorff A."/>
            <person name="Ohm R.A."/>
            <person name="Martin F."/>
            <person name="Silar P."/>
            <person name="Natvig D.O."/>
            <person name="Lalanne C."/>
            <person name="Gautier V."/>
            <person name="Ament-Velasquez S.L."/>
            <person name="Kruys A."/>
            <person name="Hutchinson M.I."/>
            <person name="Powell A.J."/>
            <person name="Barry K."/>
            <person name="Miller A.N."/>
            <person name="Grigoriev I.V."/>
            <person name="Debuchy R."/>
            <person name="Gladieux P."/>
            <person name="Hiltunen Thoren M."/>
            <person name="Johannesson H."/>
        </authorList>
    </citation>
    <scope>NUCLEOTIDE SEQUENCE</scope>
    <source>
        <strain evidence="11">CBS 168.71</strain>
    </source>
</reference>
<evidence type="ECO:0000256" key="4">
    <source>
        <dbReference type="ARBA" id="ARBA00020631"/>
    </source>
</evidence>
<gene>
    <name evidence="11" type="ORF">B0H64DRAFT_410151</name>
</gene>
<dbReference type="Gene3D" id="6.10.140.200">
    <property type="match status" value="1"/>
</dbReference>
<evidence type="ECO:0000256" key="8">
    <source>
        <dbReference type="ARBA" id="ARBA00023242"/>
    </source>
</evidence>
<evidence type="ECO:0000313" key="12">
    <source>
        <dbReference type="Proteomes" id="UP001278766"/>
    </source>
</evidence>
<evidence type="ECO:0000256" key="3">
    <source>
        <dbReference type="ARBA" id="ARBA00011837"/>
    </source>
</evidence>
<dbReference type="InterPro" id="IPR044888">
    <property type="entry name" value="Mediatior_Med7_sf"/>
</dbReference>
<dbReference type="GeneID" id="87841720"/>
<dbReference type="Pfam" id="PF05983">
    <property type="entry name" value="Med7"/>
    <property type="match status" value="1"/>
</dbReference>
<keyword evidence="6 10" id="KW-0010">Activator</keyword>
<name>A0AAE0H936_9PEZI</name>
<keyword evidence="8 10" id="KW-0539">Nucleus</keyword>
<dbReference type="Proteomes" id="UP001278766">
    <property type="component" value="Unassembled WGS sequence"/>
</dbReference>
<comment type="subunit">
    <text evidence="3 10">Component of the Mediator complex.</text>
</comment>
<dbReference type="SUPFAM" id="SSF140718">
    <property type="entry name" value="Mediator hinge subcomplex-like"/>
    <property type="match status" value="1"/>
</dbReference>
<dbReference type="GO" id="GO:0003712">
    <property type="term" value="F:transcription coregulator activity"/>
    <property type="evidence" value="ECO:0007669"/>
    <property type="project" value="InterPro"/>
</dbReference>
<evidence type="ECO:0000256" key="10">
    <source>
        <dbReference type="RuleBase" id="RU364060"/>
    </source>
</evidence>
<evidence type="ECO:0000256" key="7">
    <source>
        <dbReference type="ARBA" id="ARBA00023163"/>
    </source>
</evidence>
<dbReference type="PANTHER" id="PTHR21428:SF11">
    <property type="entry name" value="MEDIATOR OF RNA POLYMERASE II TRANSCRIPTION SUBUNIT 7"/>
    <property type="match status" value="1"/>
</dbReference>
<dbReference type="InterPro" id="IPR009244">
    <property type="entry name" value="Mediatior_Med7"/>
</dbReference>
<keyword evidence="5 10" id="KW-0805">Transcription regulation</keyword>
<proteinExistence type="inferred from homology"/>
<dbReference type="GO" id="GO:0016592">
    <property type="term" value="C:mediator complex"/>
    <property type="evidence" value="ECO:0007669"/>
    <property type="project" value="InterPro"/>
</dbReference>
<comment type="caution">
    <text evidence="11">The sequence shown here is derived from an EMBL/GenBank/DDBJ whole genome shotgun (WGS) entry which is preliminary data.</text>
</comment>
<protein>
    <recommendedName>
        <fullName evidence="4 10">Mediator of RNA polymerase II transcription subunit 7</fullName>
    </recommendedName>
</protein>
<evidence type="ECO:0000313" key="11">
    <source>
        <dbReference type="EMBL" id="KAK3291231.1"/>
    </source>
</evidence>
<evidence type="ECO:0000256" key="5">
    <source>
        <dbReference type="ARBA" id="ARBA00023015"/>
    </source>
</evidence>
<sequence length="249" mass="28207">MDNHEDDPNRVTALWPDPPSFWRDFTPANIERYESLKDDYTHQQGLSASADAVIRISNIPEELINLQPPPEPTEGSWRLFSEPETLTETLQTLEEAGIQRLGPTSDIDRDSKHLDRGFELKKLVKSLLLNYLELVGLMGYNPDHAAEKIEDLKVLLLNFHHTLNEYRPHHAREQLIQIMHAHGDQMRAETAGIRSVVDKAKRMIEGLASIQVPQLDTGADEKGGPKAQRARLERGREAVEWTVVDGDLA</sequence>
<evidence type="ECO:0000256" key="9">
    <source>
        <dbReference type="ARBA" id="ARBA00025687"/>
    </source>
</evidence>
<keyword evidence="7 10" id="KW-0804">Transcription</keyword>
<dbReference type="InterPro" id="IPR037212">
    <property type="entry name" value="Med7/Med21-like"/>
</dbReference>
<reference evidence="11" key="2">
    <citation type="submission" date="2023-06" db="EMBL/GenBank/DDBJ databases">
        <authorList>
            <consortium name="Lawrence Berkeley National Laboratory"/>
            <person name="Haridas S."/>
            <person name="Hensen N."/>
            <person name="Bonometti L."/>
            <person name="Westerberg I."/>
            <person name="Brannstrom I.O."/>
            <person name="Guillou S."/>
            <person name="Cros-Aarteil S."/>
            <person name="Calhoun S."/>
            <person name="Kuo A."/>
            <person name="Mondo S."/>
            <person name="Pangilinan J."/>
            <person name="Riley R."/>
            <person name="Labutti K."/>
            <person name="Andreopoulos B."/>
            <person name="Lipzen A."/>
            <person name="Chen C."/>
            <person name="Yanf M."/>
            <person name="Daum C."/>
            <person name="Ng V."/>
            <person name="Clum A."/>
            <person name="Steindorff A."/>
            <person name="Ohm R."/>
            <person name="Martin F."/>
            <person name="Silar P."/>
            <person name="Natvig D."/>
            <person name="Lalanne C."/>
            <person name="Gautier V."/>
            <person name="Ament-Velasquez S.L."/>
            <person name="Kruys A."/>
            <person name="Hutchinson M.I."/>
            <person name="Powell A.J."/>
            <person name="Barry K."/>
            <person name="Miller A.N."/>
            <person name="Grigoriev I.V."/>
            <person name="Debuchy R."/>
            <person name="Gladieux P."/>
            <person name="Thoren M.H."/>
            <person name="Johannesson H."/>
        </authorList>
    </citation>
    <scope>NUCLEOTIDE SEQUENCE</scope>
    <source>
        <strain evidence="11">CBS 168.71</strain>
    </source>
</reference>
<dbReference type="AlphaFoldDB" id="A0AAE0H936"/>
<accession>A0AAE0H936</accession>
<dbReference type="GO" id="GO:0006357">
    <property type="term" value="P:regulation of transcription by RNA polymerase II"/>
    <property type="evidence" value="ECO:0007669"/>
    <property type="project" value="InterPro"/>
</dbReference>
<evidence type="ECO:0000256" key="6">
    <source>
        <dbReference type="ARBA" id="ARBA00023159"/>
    </source>
</evidence>
<dbReference type="GO" id="GO:0070847">
    <property type="term" value="C:core mediator complex"/>
    <property type="evidence" value="ECO:0007669"/>
    <property type="project" value="TreeGrafter"/>
</dbReference>
<comment type="function">
    <text evidence="9">Component of the Mediator complex, a coactivator involved in the regulated transcription of nearly all RNA polymerase II-dependent genes. Mediator functions as a bridge to convey information from gene-specific regulatory proteins to the basal RNA polymerase II transcription machinery. Mediator is recruited to promoters by direct interactions with regulatory proteins and serves as a scaffold for the assembly of a functional preinitiation complex with RNA polymerase II and the general transcription factors.</text>
</comment>
<dbReference type="RefSeq" id="XP_062654745.1">
    <property type="nucleotide sequence ID" value="XM_062804772.1"/>
</dbReference>
<dbReference type="Gene3D" id="6.10.140.1520">
    <property type="match status" value="1"/>
</dbReference>
<evidence type="ECO:0000256" key="2">
    <source>
        <dbReference type="ARBA" id="ARBA00009994"/>
    </source>
</evidence>
<organism evidence="11 12">
    <name type="scientific">Chaetomium fimeti</name>
    <dbReference type="NCBI Taxonomy" id="1854472"/>
    <lineage>
        <taxon>Eukaryota</taxon>
        <taxon>Fungi</taxon>
        <taxon>Dikarya</taxon>
        <taxon>Ascomycota</taxon>
        <taxon>Pezizomycotina</taxon>
        <taxon>Sordariomycetes</taxon>
        <taxon>Sordariomycetidae</taxon>
        <taxon>Sordariales</taxon>
        <taxon>Chaetomiaceae</taxon>
        <taxon>Chaetomium</taxon>
    </lineage>
</organism>
<dbReference type="PANTHER" id="PTHR21428">
    <property type="entry name" value="MEDIATOR OF RNA POLYMERASE II TRANSCRIPTION SUBUNIT 7"/>
    <property type="match status" value="1"/>
</dbReference>
<keyword evidence="12" id="KW-1185">Reference proteome</keyword>